<evidence type="ECO:0000256" key="6">
    <source>
        <dbReference type="ARBA" id="ARBA00023033"/>
    </source>
</evidence>
<evidence type="ECO:0000256" key="8">
    <source>
        <dbReference type="RuleBase" id="RU000461"/>
    </source>
</evidence>
<dbReference type="PANTHER" id="PTHR46300:SF2">
    <property type="entry name" value="CYTOCHROME P450 MONOOXYGENASE ALNH-RELATED"/>
    <property type="match status" value="1"/>
</dbReference>
<dbReference type="GO" id="GO:0004497">
    <property type="term" value="F:monooxygenase activity"/>
    <property type="evidence" value="ECO:0007669"/>
    <property type="project" value="UniProtKB-KW"/>
</dbReference>
<dbReference type="PRINTS" id="PR00463">
    <property type="entry name" value="EP450I"/>
</dbReference>
<dbReference type="GO" id="GO:0020037">
    <property type="term" value="F:heme binding"/>
    <property type="evidence" value="ECO:0007669"/>
    <property type="project" value="InterPro"/>
</dbReference>
<dbReference type="InterPro" id="IPR017972">
    <property type="entry name" value="Cyt_P450_CS"/>
</dbReference>
<dbReference type="InterPro" id="IPR001128">
    <property type="entry name" value="Cyt_P450"/>
</dbReference>
<dbReference type="Gene3D" id="1.10.630.10">
    <property type="entry name" value="Cytochrome P450"/>
    <property type="match status" value="1"/>
</dbReference>
<dbReference type="PROSITE" id="PS00086">
    <property type="entry name" value="CYTOCHROME_P450"/>
    <property type="match status" value="1"/>
</dbReference>
<dbReference type="PANTHER" id="PTHR46300">
    <property type="entry name" value="P450, PUTATIVE (EUROFUNG)-RELATED-RELATED"/>
    <property type="match status" value="1"/>
</dbReference>
<dbReference type="Proteomes" id="UP000596276">
    <property type="component" value="Chromosome 3"/>
</dbReference>
<protein>
    <submittedName>
        <fullName evidence="9">Cytochrome P450</fullName>
    </submittedName>
</protein>
<reference evidence="10" key="1">
    <citation type="journal article" date="2021" name="G3 (Bethesda)">
        <title>Chromosome assembled and annotated genome sequence of Aspergillus flavus NRRL 3357.</title>
        <authorList>
            <person name="Skerker J.M."/>
            <person name="Pianalto K.M."/>
            <person name="Mondo S.J."/>
            <person name="Yang K."/>
            <person name="Arkin A.P."/>
            <person name="Keller N.P."/>
            <person name="Grigoriev I.V."/>
            <person name="Louise Glass N.L."/>
        </authorList>
    </citation>
    <scope>NUCLEOTIDE SEQUENCE [LARGE SCALE GENOMIC DNA]</scope>
    <source>
        <strain evidence="10">ATCC 200026 / FGSC A1120 / IAM 13836 / NRRL 3357 / JCM 12722 / SRRC 167</strain>
    </source>
</reference>
<gene>
    <name evidence="9" type="ORF">F9C07_2212258</name>
</gene>
<keyword evidence="7 8" id="KW-0349">Heme</keyword>
<dbReference type="GO" id="GO:0005506">
    <property type="term" value="F:iron ion binding"/>
    <property type="evidence" value="ECO:0007669"/>
    <property type="project" value="InterPro"/>
</dbReference>
<evidence type="ECO:0000256" key="7">
    <source>
        <dbReference type="PIRSR" id="PIRSR602401-1"/>
    </source>
</evidence>
<dbReference type="InterPro" id="IPR050364">
    <property type="entry name" value="Cytochrome_P450_fung"/>
</dbReference>
<proteinExistence type="inferred from homology"/>
<dbReference type="InterPro" id="IPR002401">
    <property type="entry name" value="Cyt_P450_E_grp-I"/>
</dbReference>
<evidence type="ECO:0000256" key="4">
    <source>
        <dbReference type="ARBA" id="ARBA00023002"/>
    </source>
</evidence>
<comment type="similarity">
    <text evidence="2 8">Belongs to the cytochrome P450 family.</text>
</comment>
<dbReference type="EMBL" id="CP044620">
    <property type="protein sequence ID" value="QRD86987.1"/>
    <property type="molecule type" value="Genomic_DNA"/>
</dbReference>
<dbReference type="VEuPathDB" id="FungiDB:AFLA_006325"/>
<evidence type="ECO:0000256" key="1">
    <source>
        <dbReference type="ARBA" id="ARBA00001971"/>
    </source>
</evidence>
<keyword evidence="6 8" id="KW-0503">Monooxygenase</keyword>
<comment type="cofactor">
    <cofactor evidence="1 7">
        <name>heme</name>
        <dbReference type="ChEBI" id="CHEBI:30413"/>
    </cofactor>
</comment>
<dbReference type="Pfam" id="PF00067">
    <property type="entry name" value="p450"/>
    <property type="match status" value="1"/>
</dbReference>
<evidence type="ECO:0000256" key="2">
    <source>
        <dbReference type="ARBA" id="ARBA00010617"/>
    </source>
</evidence>
<keyword evidence="4 8" id="KW-0560">Oxidoreductase</keyword>
<accession>A0A7U2MND1</accession>
<organism evidence="9 10">
    <name type="scientific">Aspergillus flavus (strain ATCC 200026 / FGSC A1120 / IAM 13836 / NRRL 3357 / JCM 12722 / SRRC 167)</name>
    <dbReference type="NCBI Taxonomy" id="332952"/>
    <lineage>
        <taxon>Eukaryota</taxon>
        <taxon>Fungi</taxon>
        <taxon>Dikarya</taxon>
        <taxon>Ascomycota</taxon>
        <taxon>Pezizomycotina</taxon>
        <taxon>Eurotiomycetes</taxon>
        <taxon>Eurotiomycetidae</taxon>
        <taxon>Eurotiales</taxon>
        <taxon>Aspergillaceae</taxon>
        <taxon>Aspergillus</taxon>
        <taxon>Aspergillus subgen. Circumdati</taxon>
    </lineage>
</organism>
<dbReference type="InterPro" id="IPR036396">
    <property type="entry name" value="Cyt_P450_sf"/>
</dbReference>
<evidence type="ECO:0000256" key="5">
    <source>
        <dbReference type="ARBA" id="ARBA00023004"/>
    </source>
</evidence>
<keyword evidence="3 7" id="KW-0479">Metal-binding</keyword>
<feature type="binding site" description="axial binding residue" evidence="7">
    <location>
        <position position="433"/>
    </location>
    <ligand>
        <name>heme</name>
        <dbReference type="ChEBI" id="CHEBI:30413"/>
    </ligand>
    <ligandPart>
        <name>Fe</name>
        <dbReference type="ChEBI" id="CHEBI:18248"/>
    </ligandPart>
</feature>
<sequence>MEESKAPLHNMLLVIVCLLLGLGIAGLRSSHASKQLSLPPQPRGSMVLGNLSEIMKASMDNLQHPLVQGWAREHGEVIRVRLCPVTEYFLNSDRAVKENMDRSSAISSERPRWMISNELICNQLNVLLLHRSDPRQSNQRCVIYLYLTSVPRADADLPFLHYETAKFLHSITNNPQAGQDGTQILRLIARYTYSAFVTQTFGMDIPRVDDPVIDYIHETGLAQILDARKRFKRDLEWCIVRLHRIKNPNLAGKYMPDAFLPSVLRAADLGRFTTEEEAAYLPLQLIIGAADTSQISTWSFLEAMLQYPDVQHRARSEIEAVVGDRLPEFADLERIPYIRCVMKEVWRWRPHVALGHPHVTTKDIVDNRKRIPKGAHLHLNAWVISHDSKRHEYPDRFWPERYTDDHTTTMQSVNSSDVTKRDHFAFGAGRRSCPGYHVAKRSHAIAIMRILWAFEVVWAPGTRQPVDPLTYLRRSEVPGNASSRLPVTLRTFDVLQHERLPLSMPVRTDHNSSLPHCFWTLPTLPESAEFIPDAIQGIVWLIEKMKRGRSRCQVEWTMNSQPQV</sequence>
<evidence type="ECO:0000256" key="3">
    <source>
        <dbReference type="ARBA" id="ARBA00022723"/>
    </source>
</evidence>
<keyword evidence="5 7" id="KW-0408">Iron</keyword>
<dbReference type="VEuPathDB" id="FungiDB:F9C07_2212258"/>
<dbReference type="GO" id="GO:0016705">
    <property type="term" value="F:oxidoreductase activity, acting on paired donors, with incorporation or reduction of molecular oxygen"/>
    <property type="evidence" value="ECO:0007669"/>
    <property type="project" value="InterPro"/>
</dbReference>
<dbReference type="SUPFAM" id="SSF48264">
    <property type="entry name" value="Cytochrome P450"/>
    <property type="match status" value="1"/>
</dbReference>
<evidence type="ECO:0000313" key="10">
    <source>
        <dbReference type="Proteomes" id="UP000596276"/>
    </source>
</evidence>
<evidence type="ECO:0000313" key="9">
    <source>
        <dbReference type="EMBL" id="QRD86987.1"/>
    </source>
</evidence>
<name>A0A7U2MND1_ASPFN</name>
<keyword evidence="10" id="KW-1185">Reference proteome</keyword>
<dbReference type="AlphaFoldDB" id="A0A7U2MND1"/>